<protein>
    <submittedName>
        <fullName evidence="2">Uncharacterized protein</fullName>
    </submittedName>
</protein>
<feature type="transmembrane region" description="Helical" evidence="1">
    <location>
        <begin position="6"/>
        <end position="24"/>
    </location>
</feature>
<feature type="transmembrane region" description="Helical" evidence="1">
    <location>
        <begin position="36"/>
        <end position="53"/>
    </location>
</feature>
<reference evidence="2" key="1">
    <citation type="submission" date="2018-06" db="EMBL/GenBank/DDBJ databases">
        <authorList>
            <person name="Zhirakovskaya E."/>
        </authorList>
    </citation>
    <scope>NUCLEOTIDE SEQUENCE</scope>
</reference>
<keyword evidence="1" id="KW-0812">Transmembrane</keyword>
<organism evidence="2">
    <name type="scientific">hydrothermal vent metagenome</name>
    <dbReference type="NCBI Taxonomy" id="652676"/>
    <lineage>
        <taxon>unclassified sequences</taxon>
        <taxon>metagenomes</taxon>
        <taxon>ecological metagenomes</taxon>
    </lineage>
</organism>
<keyword evidence="1" id="KW-0472">Membrane</keyword>
<dbReference type="AlphaFoldDB" id="A0A3B0ZUT2"/>
<keyword evidence="1" id="KW-1133">Transmembrane helix</keyword>
<proteinExistence type="predicted"/>
<evidence type="ECO:0000313" key="2">
    <source>
        <dbReference type="EMBL" id="VAW91813.1"/>
    </source>
</evidence>
<accession>A0A3B0ZUT2</accession>
<gene>
    <name evidence="2" type="ORF">MNBD_GAMMA21-2799</name>
</gene>
<sequence length="88" mass="10157">MSNAKVVLIVLVTLSFIMGGYESILYSEGLEISWSLNYIWVFVFFILVALWVGEDSKSYPAIYRPYEFGFLFFNSSIFLTICLKQETS</sequence>
<name>A0A3B0ZUT2_9ZZZZ</name>
<evidence type="ECO:0000256" key="1">
    <source>
        <dbReference type="SAM" id="Phobius"/>
    </source>
</evidence>
<dbReference type="EMBL" id="UOFR01000013">
    <property type="protein sequence ID" value="VAW91813.1"/>
    <property type="molecule type" value="Genomic_DNA"/>
</dbReference>